<name>X1P764_9ZZZZ</name>
<sequence>MLWDPKRFPTIAYEFEKEIHTRSLETMSQAPWRMRLFMKLFMPKSFSEVKDMKKFGSYLLKSVEGMGIGIWEYGKEASRKDEHYFRVYENSFCWGFG</sequence>
<comment type="caution">
    <text evidence="1">The sequence shown here is derived from an EMBL/GenBank/DDBJ whole genome shotgun (WGS) entry which is preliminary data.</text>
</comment>
<accession>X1P764</accession>
<reference evidence="1" key="1">
    <citation type="journal article" date="2014" name="Front. Microbiol.">
        <title>High frequency of phylogenetically diverse reductive dehalogenase-homologous genes in deep subseafloor sedimentary metagenomes.</title>
        <authorList>
            <person name="Kawai M."/>
            <person name="Futagami T."/>
            <person name="Toyoda A."/>
            <person name="Takaki Y."/>
            <person name="Nishi S."/>
            <person name="Hori S."/>
            <person name="Arai W."/>
            <person name="Tsubouchi T."/>
            <person name="Morono Y."/>
            <person name="Uchiyama I."/>
            <person name="Ito T."/>
            <person name="Fujiyama A."/>
            <person name="Inagaki F."/>
            <person name="Takami H."/>
        </authorList>
    </citation>
    <scope>NUCLEOTIDE SEQUENCE</scope>
    <source>
        <strain evidence="1">Expedition CK06-06</strain>
    </source>
</reference>
<protein>
    <submittedName>
        <fullName evidence="1">Uncharacterized protein</fullName>
    </submittedName>
</protein>
<dbReference type="EMBL" id="BARV01024892">
    <property type="protein sequence ID" value="GAI38306.1"/>
    <property type="molecule type" value="Genomic_DNA"/>
</dbReference>
<evidence type="ECO:0000313" key="1">
    <source>
        <dbReference type="EMBL" id="GAI38306.1"/>
    </source>
</evidence>
<feature type="non-terminal residue" evidence="1">
    <location>
        <position position="97"/>
    </location>
</feature>
<dbReference type="AlphaFoldDB" id="X1P764"/>
<organism evidence="1">
    <name type="scientific">marine sediment metagenome</name>
    <dbReference type="NCBI Taxonomy" id="412755"/>
    <lineage>
        <taxon>unclassified sequences</taxon>
        <taxon>metagenomes</taxon>
        <taxon>ecological metagenomes</taxon>
    </lineage>
</organism>
<proteinExistence type="predicted"/>
<gene>
    <name evidence="1" type="ORF">S06H3_40536</name>
</gene>